<dbReference type="RefSeq" id="WP_179482742.1">
    <property type="nucleotide sequence ID" value="NZ_JACCFW010000001.1"/>
</dbReference>
<dbReference type="Pfam" id="PF10094">
    <property type="entry name" value="DUF2332"/>
    <property type="match status" value="1"/>
</dbReference>
<name>A0A853DLB2_9MICO</name>
<accession>A0A853DLB2</accession>
<sequence length="364" mass="39411">MSDLESIEDRLTAWSQEYADLPLYSSITANAARDDEVAGLLLSAQPGQARPVLLLAALHDLVLDHPGLPVAQWYPSVVGPDAVATGDPWPEVRDAAMAHADRLREVIATRSTQTNEVNRCVYLAALLQRACTDVPDLPVGLVEIGASAGLLLGIDRYRTTIETPGDSHGERAAYGPADSNVQCLGEDRSARPAGGLRLPAIASARGIDLHPVDLSDESAVRWLAACLWPEVPGRYERFTAAVDLLRADPPAVDRGDMIDDLPATLARAGGDHLVLFSSWALTYVERSRRPLVARHLAAAARDGRPVSWITAEPPRCMPEVELPPHLRDAQGGTVLGARRWRDGAELEPAYWGTAHPHGHWFDFA</sequence>
<dbReference type="InterPro" id="IPR011200">
    <property type="entry name" value="UCP012608"/>
</dbReference>
<keyword evidence="2" id="KW-1185">Reference proteome</keyword>
<evidence type="ECO:0008006" key="3">
    <source>
        <dbReference type="Google" id="ProtNLM"/>
    </source>
</evidence>
<evidence type="ECO:0000313" key="2">
    <source>
        <dbReference type="Proteomes" id="UP000571817"/>
    </source>
</evidence>
<dbReference type="Proteomes" id="UP000571817">
    <property type="component" value="Unassembled WGS sequence"/>
</dbReference>
<protein>
    <recommendedName>
        <fullName evidence="3">DUF2332 domain-containing protein</fullName>
    </recommendedName>
</protein>
<comment type="caution">
    <text evidence="1">The sequence shown here is derived from an EMBL/GenBank/DDBJ whole genome shotgun (WGS) entry which is preliminary data.</text>
</comment>
<dbReference type="AlphaFoldDB" id="A0A853DLB2"/>
<organism evidence="1 2">
    <name type="scientific">Allobranchiibius huperziae</name>
    <dbReference type="NCBI Taxonomy" id="1874116"/>
    <lineage>
        <taxon>Bacteria</taxon>
        <taxon>Bacillati</taxon>
        <taxon>Actinomycetota</taxon>
        <taxon>Actinomycetes</taxon>
        <taxon>Micrococcales</taxon>
        <taxon>Dermacoccaceae</taxon>
        <taxon>Allobranchiibius</taxon>
    </lineage>
</organism>
<proteinExistence type="predicted"/>
<dbReference type="EMBL" id="JACCFW010000001">
    <property type="protein sequence ID" value="NYJ75794.1"/>
    <property type="molecule type" value="Genomic_DNA"/>
</dbReference>
<reference evidence="1 2" key="1">
    <citation type="submission" date="2020-07" db="EMBL/GenBank/DDBJ databases">
        <title>Sequencing the genomes of 1000 actinobacteria strains.</title>
        <authorList>
            <person name="Klenk H.-P."/>
        </authorList>
    </citation>
    <scope>NUCLEOTIDE SEQUENCE [LARGE SCALE GENOMIC DNA]</scope>
    <source>
        <strain evidence="1 2">DSM 29531</strain>
    </source>
</reference>
<evidence type="ECO:0000313" key="1">
    <source>
        <dbReference type="EMBL" id="NYJ75794.1"/>
    </source>
</evidence>
<gene>
    <name evidence="1" type="ORF">HNR15_002757</name>
</gene>